<dbReference type="Gene3D" id="3.20.20.80">
    <property type="entry name" value="Glycosidases"/>
    <property type="match status" value="1"/>
</dbReference>
<evidence type="ECO:0008006" key="4">
    <source>
        <dbReference type="Google" id="ProtNLM"/>
    </source>
</evidence>
<dbReference type="AlphaFoldDB" id="A0A4S3JJY8"/>
<reference evidence="2 3" key="1">
    <citation type="submission" date="2019-03" db="EMBL/GenBank/DDBJ databases">
        <title>The genome sequence of a newly discovered highly antifungal drug resistant Aspergillus species, Aspergillus tanneri NIH 1004.</title>
        <authorList>
            <person name="Mounaud S."/>
            <person name="Singh I."/>
            <person name="Joardar V."/>
            <person name="Pakala S."/>
            <person name="Pakala S."/>
            <person name="Venepally P."/>
            <person name="Hoover J."/>
            <person name="Nierman W."/>
            <person name="Chung J."/>
            <person name="Losada L."/>
        </authorList>
    </citation>
    <scope>NUCLEOTIDE SEQUENCE [LARGE SCALE GENOMIC DNA]</scope>
    <source>
        <strain evidence="2 3">NIH1004</strain>
    </source>
</reference>
<dbReference type="SUPFAM" id="SSF51445">
    <property type="entry name" value="(Trans)glycosidases"/>
    <property type="match status" value="1"/>
</dbReference>
<dbReference type="Pfam" id="PF03659">
    <property type="entry name" value="Glyco_hydro_71"/>
    <property type="match status" value="1"/>
</dbReference>
<evidence type="ECO:0000313" key="3">
    <source>
        <dbReference type="Proteomes" id="UP000308092"/>
    </source>
</evidence>
<gene>
    <name evidence="2" type="ORF">EYZ11_004673</name>
</gene>
<dbReference type="VEuPathDB" id="FungiDB:EYZ11_004673"/>
<dbReference type="InterPro" id="IPR017853">
    <property type="entry name" value="GH"/>
</dbReference>
<organism evidence="2 3">
    <name type="scientific">Aspergillus tanneri</name>
    <dbReference type="NCBI Taxonomy" id="1220188"/>
    <lineage>
        <taxon>Eukaryota</taxon>
        <taxon>Fungi</taxon>
        <taxon>Dikarya</taxon>
        <taxon>Ascomycota</taxon>
        <taxon>Pezizomycotina</taxon>
        <taxon>Eurotiomycetes</taxon>
        <taxon>Eurotiomycetidae</taxon>
        <taxon>Eurotiales</taxon>
        <taxon>Aspergillaceae</taxon>
        <taxon>Aspergillus</taxon>
        <taxon>Aspergillus subgen. Circumdati</taxon>
    </lineage>
</organism>
<dbReference type="GO" id="GO:0051118">
    <property type="term" value="F:glucan endo-1,3-alpha-glucosidase activity"/>
    <property type="evidence" value="ECO:0007669"/>
    <property type="project" value="InterPro"/>
</dbReference>
<dbReference type="Proteomes" id="UP000308092">
    <property type="component" value="Unassembled WGS sequence"/>
</dbReference>
<dbReference type="EMBL" id="SOSA01000139">
    <property type="protein sequence ID" value="THC95846.1"/>
    <property type="molecule type" value="Genomic_DNA"/>
</dbReference>
<evidence type="ECO:0000256" key="1">
    <source>
        <dbReference type="SAM" id="MobiDB-lite"/>
    </source>
</evidence>
<keyword evidence="3" id="KW-1185">Reference proteome</keyword>
<comment type="caution">
    <text evidence="2">The sequence shown here is derived from an EMBL/GenBank/DDBJ whole genome shotgun (WGS) entry which is preliminary data.</text>
</comment>
<dbReference type="CDD" id="cd11577">
    <property type="entry name" value="GH71"/>
    <property type="match status" value="1"/>
</dbReference>
<name>A0A4S3JJY8_9EURO</name>
<accession>A0A4S3JJY8</accession>
<proteinExistence type="predicted"/>
<feature type="compositionally biased region" description="Polar residues" evidence="1">
    <location>
        <begin position="540"/>
        <end position="549"/>
    </location>
</feature>
<evidence type="ECO:0000313" key="2">
    <source>
        <dbReference type="EMBL" id="THC95846.1"/>
    </source>
</evidence>
<feature type="region of interest" description="Disordered" evidence="1">
    <location>
        <begin position="528"/>
        <end position="549"/>
    </location>
</feature>
<dbReference type="STRING" id="1220188.A0A4S3JJY8"/>
<dbReference type="InterPro" id="IPR005197">
    <property type="entry name" value="Glyco_hydro_71"/>
</dbReference>
<sequence>MAMMTTSLGANTTSLLPSALSRGPTIKAYGWKGTNATYACITVDLFIFRDPLAPITTTARTPRSCLLEPAMKADSLLVAASLLSSTTARAVMGDNTLSERDPTNRLVFAHFMMGTVSNRQSASDYDDDMKSAKALGIDAFALNIGTDDYTNNQLDYAYESAANNNMKVFISFDFNWWRTDQASQVGQTIVDYAGKPGQLIVDNKPFVSSFSGDGLDVGAVRHAAGQEIFFAPNFNPAAGTDVTAVDGLLNWIAWPNNGNNKAPTAGESVSVSDGDKQYVSTLGDKAYIAPASPWFFTHYGSEVSYSKNFVLPSDTLWYDRWNEILTLGPRFVEIITWNDYGESHYVGPLSSHTDDGNSKWVNDMPHEGWLDLSKPYIAAFKAGDTSVDKHITEDKLIYWYRPAHRNTNCDTTDTCMEPADNSSGNYFIGRPNGWDSMEDSVFVVSLLTSPATVQLSSGENSRSFEAPAGASSFKVDMGVGKQKFSAVRDGKEVLSGTSLKDVVEGFGTLPAGDISSLQPEALSSFSKGLKRGTCQAPPSVVSSTPAATP</sequence>
<protein>
    <recommendedName>
        <fullName evidence="4">Mutanase</fullName>
    </recommendedName>
</protein>